<evidence type="ECO:0000313" key="5">
    <source>
        <dbReference type="Proteomes" id="UP001201812"/>
    </source>
</evidence>
<evidence type="ECO:0000313" key="4">
    <source>
        <dbReference type="EMBL" id="KAI1728038.1"/>
    </source>
</evidence>
<evidence type="ECO:0000256" key="1">
    <source>
        <dbReference type="ARBA" id="ARBA00022900"/>
    </source>
</evidence>
<feature type="compositionally biased region" description="Polar residues" evidence="2">
    <location>
        <begin position="526"/>
        <end position="536"/>
    </location>
</feature>
<feature type="compositionally biased region" description="Polar residues" evidence="2">
    <location>
        <begin position="265"/>
        <end position="301"/>
    </location>
</feature>
<evidence type="ECO:0000256" key="3">
    <source>
        <dbReference type="SAM" id="SignalP"/>
    </source>
</evidence>
<feature type="compositionally biased region" description="Low complexity" evidence="2">
    <location>
        <begin position="370"/>
        <end position="384"/>
    </location>
</feature>
<feature type="region of interest" description="Disordered" evidence="2">
    <location>
        <begin position="549"/>
        <end position="717"/>
    </location>
</feature>
<feature type="compositionally biased region" description="Polar residues" evidence="2">
    <location>
        <begin position="211"/>
        <end position="230"/>
    </location>
</feature>
<feature type="compositionally biased region" description="Polar residues" evidence="2">
    <location>
        <begin position="847"/>
        <end position="864"/>
    </location>
</feature>
<sequence length="880" mass="91692">MKALSRLRPIFAALSLILLDTFYIVVNADKSQLDCQLNEVYIPCGSCEGSCKTPLIIDCKPDCRPARCECEAKNGYVRAHDGTCIHVSECATYRGVYYASGGAMVSSFFKAPISPGEFSRLSASGQGLQLQPSLPNNTALVSNTRSSGGLQKSRSNSINSPPSVAPLIDPSSFAADVPKGSTGSQQQSNTDPSLLAAAGEQVNVDGGIGGLNSSPNTETSKPWNPGSSSLGAGGPRQNLQGNSLPEDAQQKNSVANSWALAQNENSLPTTSSDQSQSTLPIGNSASSSPVGTNGRSSNKKPQMQVPPSAEESELSDPETGSSPGYGPNSFPITPDSTSGGMKLYQNRPQSQASSQSPPISTRSQAYAAKSDSQAQFSPQQFSSQNGLTPIDFATVSCTTRPCGQSKANAASQNKGSNIKGYQPYLYAYMNKPAGYNPMAMIANAAPPATFTPNQPTVQNQGEIQQSSAGNEASSPLESMQQQIQPKIGSQNRRGLGGARSNSINSPPSVAPLIDPSSFAADVPKGSTGSQQQSNADPSLLAAAGEQVNVDDGIGGLNSSPNTESSKSWNPGSSSLGAVGPRQNLQGNSLPEDAQQKNSVANSWALAQNENSLPTTSSDQSQSTLPIGNSASSSPAGTNGRISNKKPQMQVPPSAEESELSDPETGSSPGYGPNSFPTTPDSTSGGTKLYQNRPQSQASSQSPPISTRSQAYAAKSDSQAQFLPQQFSSQNGLTPIDFATVSCTTRPCGQSKANAASQNKGSNIKGYQPYLYAYMNKPAGYNPMAMIANAAPPATFNPNQPTVQNQGEIQQSSAGNEASSPLESMQQQIQPKIGSQNRRGLGGARSAEINTRQTSSSIGLNTQGTGPEIPLLPSNFRIYHI</sequence>
<feature type="compositionally biased region" description="Polar residues" evidence="2">
    <location>
        <begin position="674"/>
        <end position="692"/>
    </location>
</feature>
<feature type="chain" id="PRO_5041988555" evidence="3">
    <location>
        <begin position="29"/>
        <end position="880"/>
    </location>
</feature>
<dbReference type="InterPro" id="IPR036084">
    <property type="entry name" value="Ser_inhib-like_sf"/>
</dbReference>
<dbReference type="CDD" id="cd19941">
    <property type="entry name" value="TIL"/>
    <property type="match status" value="1"/>
</dbReference>
<feature type="compositionally biased region" description="Polar residues" evidence="2">
    <location>
        <begin position="181"/>
        <end position="191"/>
    </location>
</feature>
<dbReference type="Proteomes" id="UP001201812">
    <property type="component" value="Unassembled WGS sequence"/>
</dbReference>
<keyword evidence="5" id="KW-1185">Reference proteome</keyword>
<dbReference type="SUPFAM" id="SSF57567">
    <property type="entry name" value="Serine protease inhibitors"/>
    <property type="match status" value="1"/>
</dbReference>
<feature type="compositionally biased region" description="Polar residues" evidence="2">
    <location>
        <begin position="457"/>
        <end position="492"/>
    </location>
</feature>
<dbReference type="EMBL" id="JAKKPZ010000001">
    <property type="protein sequence ID" value="KAI1728038.1"/>
    <property type="molecule type" value="Genomic_DNA"/>
</dbReference>
<feature type="compositionally biased region" description="Low complexity" evidence="2">
    <location>
        <begin position="348"/>
        <end position="360"/>
    </location>
</feature>
<feature type="compositionally biased region" description="Polar residues" evidence="2">
    <location>
        <begin position="330"/>
        <end position="339"/>
    </location>
</feature>
<feature type="region of interest" description="Disordered" evidence="2">
    <location>
        <begin position="265"/>
        <end position="386"/>
    </location>
</feature>
<keyword evidence="1" id="KW-0646">Protease inhibitor</keyword>
<evidence type="ECO:0000256" key="2">
    <source>
        <dbReference type="SAM" id="MobiDB-lite"/>
    </source>
</evidence>
<comment type="caution">
    <text evidence="4">The sequence shown here is derived from an EMBL/GenBank/DDBJ whole genome shotgun (WGS) entry which is preliminary data.</text>
</comment>
<feature type="region of interest" description="Disordered" evidence="2">
    <location>
        <begin position="204"/>
        <end position="253"/>
    </location>
</feature>
<feature type="compositionally biased region" description="Polar residues" evidence="2">
    <location>
        <begin position="803"/>
        <end position="837"/>
    </location>
</feature>
<dbReference type="GO" id="GO:0004867">
    <property type="term" value="F:serine-type endopeptidase inhibitor activity"/>
    <property type="evidence" value="ECO:0007669"/>
    <property type="project" value="UniProtKB-KW"/>
</dbReference>
<proteinExistence type="predicted"/>
<protein>
    <submittedName>
        <fullName evidence="4">Trypsin inhibitor</fullName>
    </submittedName>
</protein>
<organism evidence="4 5">
    <name type="scientific">Ditylenchus destructor</name>
    <dbReference type="NCBI Taxonomy" id="166010"/>
    <lineage>
        <taxon>Eukaryota</taxon>
        <taxon>Metazoa</taxon>
        <taxon>Ecdysozoa</taxon>
        <taxon>Nematoda</taxon>
        <taxon>Chromadorea</taxon>
        <taxon>Rhabditida</taxon>
        <taxon>Tylenchina</taxon>
        <taxon>Tylenchomorpha</taxon>
        <taxon>Sphaerularioidea</taxon>
        <taxon>Anguinidae</taxon>
        <taxon>Anguininae</taxon>
        <taxon>Ditylenchus</taxon>
    </lineage>
</organism>
<keyword evidence="1" id="KW-0722">Serine protease inhibitor</keyword>
<name>A0AAD4NJG8_9BILA</name>
<feature type="compositionally biased region" description="Polar residues" evidence="2">
    <location>
        <begin position="595"/>
        <end position="646"/>
    </location>
</feature>
<feature type="region of interest" description="Disordered" evidence="2">
    <location>
        <begin position="803"/>
        <end position="870"/>
    </location>
</feature>
<feature type="signal peptide" evidence="3">
    <location>
        <begin position="1"/>
        <end position="28"/>
    </location>
</feature>
<keyword evidence="3" id="KW-0732">Signal</keyword>
<dbReference type="Gene3D" id="2.10.25.10">
    <property type="entry name" value="Laminin"/>
    <property type="match status" value="1"/>
</dbReference>
<dbReference type="AlphaFoldDB" id="A0AAD4NJG8"/>
<gene>
    <name evidence="4" type="ORF">DdX_00188</name>
</gene>
<feature type="compositionally biased region" description="Low complexity" evidence="2">
    <location>
        <begin position="693"/>
        <end position="705"/>
    </location>
</feature>
<feature type="compositionally biased region" description="Polar residues" evidence="2">
    <location>
        <begin position="556"/>
        <end position="575"/>
    </location>
</feature>
<accession>A0AAD4NJG8</accession>
<feature type="region of interest" description="Disordered" evidence="2">
    <location>
        <begin position="127"/>
        <end position="191"/>
    </location>
</feature>
<reference evidence="4" key="1">
    <citation type="submission" date="2022-01" db="EMBL/GenBank/DDBJ databases">
        <title>Genome Sequence Resource for Two Populations of Ditylenchus destructor, the Migratory Endoparasitic Phytonematode.</title>
        <authorList>
            <person name="Zhang H."/>
            <person name="Lin R."/>
            <person name="Xie B."/>
        </authorList>
    </citation>
    <scope>NUCLEOTIDE SEQUENCE</scope>
    <source>
        <strain evidence="4">BazhouSP</strain>
    </source>
</reference>
<feature type="region of interest" description="Disordered" evidence="2">
    <location>
        <begin position="451"/>
        <end position="536"/>
    </location>
</feature>
<feature type="compositionally biased region" description="Polar residues" evidence="2">
    <location>
        <begin position="127"/>
        <end position="162"/>
    </location>
</feature>